<evidence type="ECO:0000313" key="1">
    <source>
        <dbReference type="EMBL" id="KZX19750.1"/>
    </source>
</evidence>
<gene>
    <name evidence="1" type="ORF">ACH61_03154</name>
</gene>
<name>A0A162FUN1_9MICO</name>
<keyword evidence="2" id="KW-1185">Reference proteome</keyword>
<proteinExistence type="predicted"/>
<sequence>MTRRLRATAAAVARAPDRWSRNAARTEGTKCTTVTCSAEIAAAISAGSRWASGGAIAWRAPMTAGRNSSQSDTSNVNGVL</sequence>
<dbReference type="Proteomes" id="UP000076717">
    <property type="component" value="Unassembled WGS sequence"/>
</dbReference>
<dbReference type="AlphaFoldDB" id="A0A162FUN1"/>
<accession>A0A162FUN1</accession>
<comment type="caution">
    <text evidence="1">The sequence shown here is derived from an EMBL/GenBank/DDBJ whole genome shotgun (WGS) entry which is preliminary data.</text>
</comment>
<dbReference type="EMBL" id="LIIN01000220">
    <property type="protein sequence ID" value="KZX19750.1"/>
    <property type="molecule type" value="Genomic_DNA"/>
</dbReference>
<reference evidence="1 2" key="1">
    <citation type="submission" date="2015-08" db="EMBL/GenBank/DDBJ databases">
        <title>Draft Genome Sequence of Rathayibacter sp. Strain VKM Ac-2596 Isolated from Leaf Gall Induced by Plant-Parasitic Nematodes.</title>
        <authorList>
            <person name="Vasilenko O.V."/>
            <person name="Starodumova I.P."/>
            <person name="Tarlachkov S.V."/>
            <person name="Dorofeeva L.V."/>
            <person name="Evtushenko L.I."/>
        </authorList>
    </citation>
    <scope>NUCLEOTIDE SEQUENCE [LARGE SCALE GENOMIC DNA]</scope>
    <source>
        <strain evidence="1 2">VKM Ac-2596</strain>
    </source>
</reference>
<organism evidence="1 2">
    <name type="scientific">Rathayibacter tanaceti</name>
    <dbReference type="NCBI Taxonomy" id="1671680"/>
    <lineage>
        <taxon>Bacteria</taxon>
        <taxon>Bacillati</taxon>
        <taxon>Actinomycetota</taxon>
        <taxon>Actinomycetes</taxon>
        <taxon>Micrococcales</taxon>
        <taxon>Microbacteriaceae</taxon>
        <taxon>Rathayibacter</taxon>
    </lineage>
</organism>
<protein>
    <submittedName>
        <fullName evidence="1">Uncharacterized protein</fullName>
    </submittedName>
</protein>
<evidence type="ECO:0000313" key="2">
    <source>
        <dbReference type="Proteomes" id="UP000076717"/>
    </source>
</evidence>